<sequence>YEQQHRSTLVVLDWLRSLRVPGVHLIQFRFVSEAAAPQYYFRTKWMYPFYCSGDDTSCELVHFKDLYKMEMKYFESFGWVLFYEAGVIAFWSHMKEGIRKVIAAYAGIPRKYKSQAQFFGQLMAWVLGLLYFSYPLFSYFAPIKDWAKYDAAMPTPVEM</sequence>
<dbReference type="OrthoDB" id="260519at2759"/>
<organism evidence="3">
    <name type="scientific">Perkinsus marinus (strain ATCC 50983 / TXsc)</name>
    <dbReference type="NCBI Taxonomy" id="423536"/>
    <lineage>
        <taxon>Eukaryota</taxon>
        <taxon>Sar</taxon>
        <taxon>Alveolata</taxon>
        <taxon>Perkinsozoa</taxon>
        <taxon>Perkinsea</taxon>
        <taxon>Perkinsida</taxon>
        <taxon>Perkinsidae</taxon>
        <taxon>Perkinsus</taxon>
    </lineage>
</organism>
<keyword evidence="1" id="KW-1133">Transmembrane helix</keyword>
<evidence type="ECO:0000313" key="2">
    <source>
        <dbReference type="EMBL" id="EER15466.1"/>
    </source>
</evidence>
<name>C5KJ77_PERM5</name>
<feature type="non-terminal residue" evidence="2">
    <location>
        <position position="1"/>
    </location>
</feature>
<dbReference type="InParanoid" id="C5KJ77"/>
<keyword evidence="3" id="KW-1185">Reference proteome</keyword>
<dbReference type="InterPro" id="IPR034804">
    <property type="entry name" value="SQR/QFR_C/D"/>
</dbReference>
<reference evidence="2 3" key="1">
    <citation type="submission" date="2008-07" db="EMBL/GenBank/DDBJ databases">
        <authorList>
            <person name="El-Sayed N."/>
            <person name="Caler E."/>
            <person name="Inman J."/>
            <person name="Amedeo P."/>
            <person name="Hass B."/>
            <person name="Wortman J."/>
        </authorList>
    </citation>
    <scope>NUCLEOTIDE SEQUENCE [LARGE SCALE GENOMIC DNA]</scope>
    <source>
        <strain evidence="3">ATCC 50983 / TXsc</strain>
    </source>
</reference>
<proteinExistence type="predicted"/>
<keyword evidence="1" id="KW-0812">Transmembrane</keyword>
<dbReference type="OMA" id="EFQIFEH"/>
<dbReference type="AlphaFoldDB" id="C5KJ77"/>
<dbReference type="GeneID" id="9046216"/>
<keyword evidence="1" id="KW-0472">Membrane</keyword>
<protein>
    <submittedName>
        <fullName evidence="2">Uncharacterized protein</fullName>
    </submittedName>
</protein>
<dbReference type="RefSeq" id="XP_002783670.1">
    <property type="nucleotide sequence ID" value="XM_002783624.1"/>
</dbReference>
<dbReference type="Proteomes" id="UP000007800">
    <property type="component" value="Unassembled WGS sequence"/>
</dbReference>
<feature type="transmembrane region" description="Helical" evidence="1">
    <location>
        <begin position="73"/>
        <end position="91"/>
    </location>
</feature>
<feature type="transmembrane region" description="Helical" evidence="1">
    <location>
        <begin position="118"/>
        <end position="137"/>
    </location>
</feature>
<dbReference type="SUPFAM" id="SSF81343">
    <property type="entry name" value="Fumarate reductase respiratory complex transmembrane subunits"/>
    <property type="match status" value="1"/>
</dbReference>
<dbReference type="GO" id="GO:0016020">
    <property type="term" value="C:membrane"/>
    <property type="evidence" value="ECO:0007669"/>
    <property type="project" value="InterPro"/>
</dbReference>
<accession>C5KJ77</accession>
<dbReference type="EMBL" id="GG673592">
    <property type="protein sequence ID" value="EER15466.1"/>
    <property type="molecule type" value="Genomic_DNA"/>
</dbReference>
<gene>
    <name evidence="2" type="ORF">Pmar_PMAR022227</name>
</gene>
<evidence type="ECO:0000256" key="1">
    <source>
        <dbReference type="SAM" id="Phobius"/>
    </source>
</evidence>
<evidence type="ECO:0000313" key="3">
    <source>
        <dbReference type="Proteomes" id="UP000007800"/>
    </source>
</evidence>